<keyword evidence="2" id="KW-1185">Reference proteome</keyword>
<name>A0A7M1RUM9_9CAUD</name>
<accession>A0A7M1RUM9</accession>
<dbReference type="Proteomes" id="UP000594086">
    <property type="component" value="Segment"/>
</dbReference>
<reference evidence="1 2" key="1">
    <citation type="submission" date="2020-07" db="EMBL/GenBank/DDBJ databases">
        <title>Taxonomic proposal: Crassvirales, a new order of highly abundant and diverse bacterial viruses.</title>
        <authorList>
            <person name="Shkoporov A.N."/>
            <person name="Stockdale S.R."/>
            <person name="Guerin E."/>
            <person name="Ross R.P."/>
            <person name="Hill C."/>
        </authorList>
    </citation>
    <scope>NUCLEOTIDE SEQUENCE [LARGE SCALE GENOMIC DNA]</scope>
</reference>
<dbReference type="KEGG" id="vg:65128590"/>
<dbReference type="RefSeq" id="YP_010110293.1">
    <property type="nucleotide sequence ID" value="NC_055869.1"/>
</dbReference>
<protein>
    <submittedName>
        <fullName evidence="1">Uncharacterized protein</fullName>
    </submittedName>
</protein>
<organism evidence="1 2">
    <name type="scientific">uncultured phage cr55_1</name>
    <dbReference type="NCBI Taxonomy" id="2772060"/>
    <lineage>
        <taxon>Viruses</taxon>
        <taxon>Duplodnaviria</taxon>
        <taxon>Heunggongvirae</taxon>
        <taxon>Uroviricota</taxon>
        <taxon>Caudoviricetes</taxon>
        <taxon>Crassvirales</taxon>
        <taxon>Suoliviridae</taxon>
        <taxon>Boorivirinae</taxon>
        <taxon>Culoivirus</taxon>
        <taxon>Culoivirus intestinalis</taxon>
    </lineage>
</organism>
<evidence type="ECO:0000313" key="1">
    <source>
        <dbReference type="EMBL" id="QOR58135.1"/>
    </source>
</evidence>
<dbReference type="EMBL" id="MT774376">
    <property type="protein sequence ID" value="QOR58135.1"/>
    <property type="molecule type" value="Genomic_DNA"/>
</dbReference>
<evidence type="ECO:0000313" key="2">
    <source>
        <dbReference type="Proteomes" id="UP000594086"/>
    </source>
</evidence>
<proteinExistence type="predicted"/>
<sequence>MKKIKSTEIIENRKKYDKEIKKMWNIIRTENLIDKNATRNYDMKALLDTITEMSNNRIQTKLDSIAINLGFKSRKDFPKESIYPIIYTLSEKNEYLVQLGSIPTINPGLKAKLGKKKLFKTEEITADYITKLKNKLQLEINALKKKLEDFNSNAEIDISTAYMYLAA</sequence>
<dbReference type="GeneID" id="65128590"/>